<dbReference type="OrthoDB" id="25921at2759"/>
<evidence type="ECO:0000313" key="3">
    <source>
        <dbReference type="Proteomes" id="UP000039865"/>
    </source>
</evidence>
<evidence type="ECO:0000313" key="2">
    <source>
        <dbReference type="EMBL" id="CDW77371.1"/>
    </source>
</evidence>
<organism evidence="2 3">
    <name type="scientific">Stylonychia lemnae</name>
    <name type="common">Ciliate</name>
    <dbReference type="NCBI Taxonomy" id="5949"/>
    <lineage>
        <taxon>Eukaryota</taxon>
        <taxon>Sar</taxon>
        <taxon>Alveolata</taxon>
        <taxon>Ciliophora</taxon>
        <taxon>Intramacronucleata</taxon>
        <taxon>Spirotrichea</taxon>
        <taxon>Stichotrichia</taxon>
        <taxon>Sporadotrichida</taxon>
        <taxon>Oxytrichidae</taxon>
        <taxon>Stylonychinae</taxon>
        <taxon>Stylonychia</taxon>
    </lineage>
</organism>
<dbReference type="InterPro" id="IPR043131">
    <property type="entry name" value="BCAT-like_N"/>
</dbReference>
<protein>
    <submittedName>
        <fullName evidence="2">Branched-chain-amino-acid aminotransferase-like protein chloroplastic-like</fullName>
    </submittedName>
</protein>
<dbReference type="InParanoid" id="A0A078A674"/>
<dbReference type="Gene3D" id="3.30.470.10">
    <property type="match status" value="1"/>
</dbReference>
<name>A0A078A674_STYLE</name>
<dbReference type="InterPro" id="IPR001544">
    <property type="entry name" value="Aminotrans_IV"/>
</dbReference>
<dbReference type="EMBL" id="CCKQ01006082">
    <property type="protein sequence ID" value="CDW77371.1"/>
    <property type="molecule type" value="Genomic_DNA"/>
</dbReference>
<dbReference type="AlphaFoldDB" id="A0A078A674"/>
<keyword evidence="2" id="KW-0808">Transferase</keyword>
<dbReference type="InterPro" id="IPR036038">
    <property type="entry name" value="Aminotransferase-like"/>
</dbReference>
<sequence length="288" mass="32894">MVPIDDKSIGRGYSLKEEFLVNDNQIFQVKQKVQRLLDEGKKINLVGKFTQDDIINIIKQLLHTAKQLYGHLKGTKKLQILLTGGSGDFTILLNAEPRPQVIPEMSITQSYYQSLDLNVKSNNYLVRTYMASESRSRGGYIAIEQDKEGYLLEGSMATVAVLLKNGDFIIPPFERILSGTTAIKIMDFLEKEVIPNSDRYFDGNENYIKKIVRREILVQECKDQGVEAMFLGGEECVPLLEWDGHILGEEKGPAATLFQEYLRSFLQKEELELDEGRRILVDYDNYQI</sequence>
<dbReference type="Proteomes" id="UP000039865">
    <property type="component" value="Unassembled WGS sequence"/>
</dbReference>
<dbReference type="GO" id="GO:0008483">
    <property type="term" value="F:transaminase activity"/>
    <property type="evidence" value="ECO:0007669"/>
    <property type="project" value="UniProtKB-KW"/>
</dbReference>
<dbReference type="PANTHER" id="PTHR42743">
    <property type="entry name" value="AMINO-ACID AMINOTRANSFERASE"/>
    <property type="match status" value="1"/>
</dbReference>
<dbReference type="PANTHER" id="PTHR42743:SF11">
    <property type="entry name" value="AMINODEOXYCHORISMATE LYASE"/>
    <property type="match status" value="1"/>
</dbReference>
<reference evidence="2 3" key="1">
    <citation type="submission" date="2014-06" db="EMBL/GenBank/DDBJ databases">
        <authorList>
            <person name="Swart Estienne"/>
        </authorList>
    </citation>
    <scope>NUCLEOTIDE SEQUENCE [LARGE SCALE GENOMIC DNA]</scope>
    <source>
        <strain evidence="2 3">130c</strain>
    </source>
</reference>
<comment type="similarity">
    <text evidence="1">Belongs to the class-IV pyridoxal-phosphate-dependent aminotransferase family.</text>
</comment>
<evidence type="ECO:0000256" key="1">
    <source>
        <dbReference type="ARBA" id="ARBA00009320"/>
    </source>
</evidence>
<dbReference type="SUPFAM" id="SSF56752">
    <property type="entry name" value="D-aminoacid aminotransferase-like PLP-dependent enzymes"/>
    <property type="match status" value="1"/>
</dbReference>
<dbReference type="InterPro" id="IPR043132">
    <property type="entry name" value="BCAT-like_C"/>
</dbReference>
<keyword evidence="2" id="KW-0032">Aminotransferase</keyword>
<dbReference type="GO" id="GO:0046394">
    <property type="term" value="P:carboxylic acid biosynthetic process"/>
    <property type="evidence" value="ECO:0007669"/>
    <property type="project" value="UniProtKB-ARBA"/>
</dbReference>
<dbReference type="Gene3D" id="3.20.10.10">
    <property type="entry name" value="D-amino Acid Aminotransferase, subunit A, domain 2"/>
    <property type="match status" value="1"/>
</dbReference>
<dbReference type="InterPro" id="IPR050571">
    <property type="entry name" value="Class-IV_PLP-Dep_Aminotrnsfr"/>
</dbReference>
<keyword evidence="3" id="KW-1185">Reference proteome</keyword>
<dbReference type="Pfam" id="PF01063">
    <property type="entry name" value="Aminotran_4"/>
    <property type="match status" value="1"/>
</dbReference>
<gene>
    <name evidence="2" type="primary">Contig11285.g12061</name>
    <name evidence="2" type="ORF">STYLEM_6331</name>
</gene>
<proteinExistence type="inferred from homology"/>
<accession>A0A078A674</accession>